<keyword evidence="5 7" id="KW-1133">Transmembrane helix</keyword>
<dbReference type="GO" id="GO:0005886">
    <property type="term" value="C:plasma membrane"/>
    <property type="evidence" value="ECO:0007669"/>
    <property type="project" value="TreeGrafter"/>
</dbReference>
<gene>
    <name evidence="8" type="ORF">SAMN05444280_109104</name>
</gene>
<proteinExistence type="predicted"/>
<dbReference type="Proteomes" id="UP000184050">
    <property type="component" value="Unassembled WGS sequence"/>
</dbReference>
<name>A0A1M6FWE4_9BACT</name>
<dbReference type="PANTHER" id="PTHR11706:SF33">
    <property type="entry name" value="NATURAL RESISTANCE-ASSOCIATED MACROPHAGE PROTEIN 2"/>
    <property type="match status" value="1"/>
</dbReference>
<dbReference type="PANTHER" id="PTHR11706">
    <property type="entry name" value="SOLUTE CARRIER PROTEIN FAMILY 11 MEMBER"/>
    <property type="match status" value="1"/>
</dbReference>
<organism evidence="8 9">
    <name type="scientific">Tangfeifania diversioriginum</name>
    <dbReference type="NCBI Taxonomy" id="1168035"/>
    <lineage>
        <taxon>Bacteria</taxon>
        <taxon>Pseudomonadati</taxon>
        <taxon>Bacteroidota</taxon>
        <taxon>Bacteroidia</taxon>
        <taxon>Marinilabiliales</taxon>
        <taxon>Prolixibacteraceae</taxon>
        <taxon>Tangfeifania</taxon>
    </lineage>
</organism>
<feature type="transmembrane region" description="Helical" evidence="7">
    <location>
        <begin position="283"/>
        <end position="312"/>
    </location>
</feature>
<feature type="transmembrane region" description="Helical" evidence="7">
    <location>
        <begin position="386"/>
        <end position="407"/>
    </location>
</feature>
<reference evidence="8 9" key="1">
    <citation type="submission" date="2016-11" db="EMBL/GenBank/DDBJ databases">
        <authorList>
            <person name="Jaros S."/>
            <person name="Januszkiewicz K."/>
            <person name="Wedrychowicz H."/>
        </authorList>
    </citation>
    <scope>NUCLEOTIDE SEQUENCE [LARGE SCALE GENOMIC DNA]</scope>
    <source>
        <strain evidence="8 9">DSM 27063</strain>
    </source>
</reference>
<evidence type="ECO:0000256" key="5">
    <source>
        <dbReference type="ARBA" id="ARBA00022989"/>
    </source>
</evidence>
<feature type="transmembrane region" description="Helical" evidence="7">
    <location>
        <begin position="195"/>
        <end position="216"/>
    </location>
</feature>
<feature type="transmembrane region" description="Helical" evidence="7">
    <location>
        <begin position="349"/>
        <end position="374"/>
    </location>
</feature>
<keyword evidence="3 7" id="KW-0812">Transmembrane</keyword>
<evidence type="ECO:0000256" key="7">
    <source>
        <dbReference type="SAM" id="Phobius"/>
    </source>
</evidence>
<keyword evidence="6 7" id="KW-0472">Membrane</keyword>
<evidence type="ECO:0000313" key="8">
    <source>
        <dbReference type="EMBL" id="SHJ01994.1"/>
    </source>
</evidence>
<keyword evidence="4" id="KW-0769">Symport</keyword>
<dbReference type="STRING" id="1168035.SAMN05444280_109104"/>
<feature type="transmembrane region" description="Helical" evidence="7">
    <location>
        <begin position="237"/>
        <end position="263"/>
    </location>
</feature>
<accession>A0A1M6FWE4</accession>
<dbReference type="AlphaFoldDB" id="A0A1M6FWE4"/>
<dbReference type="Pfam" id="PF01566">
    <property type="entry name" value="Nramp"/>
    <property type="match status" value="1"/>
</dbReference>
<evidence type="ECO:0000256" key="3">
    <source>
        <dbReference type="ARBA" id="ARBA00022692"/>
    </source>
</evidence>
<dbReference type="GO" id="GO:0034755">
    <property type="term" value="P:iron ion transmembrane transport"/>
    <property type="evidence" value="ECO:0007669"/>
    <property type="project" value="TreeGrafter"/>
</dbReference>
<sequence length="412" mass="44527">MSKLYKKILISLAAVGPGLFLIGYNIGTGSVTTMAKTGAEHGMELFWALVLSCVFTFVLMVAYGKVTLVSGKTALTNIKHEFKFGWVLALYILIALIIGELLALMGVMGIVADLVQEAIRLLFNERIVGRGWIILVLATGLYLLLWFGQYKTFEKVLTIFVIFMGLSFIVVFFMVSPDWSVIAKGLVPGIPDTPGAMGLAAAIAGTTCSAAVFVMRSTVVAEKGWGIKNLKAEKKDAFVSAAMMLFLSGVIMAVAAGTLHVMGLKLDNTVEMIQLFEPIGGNAAAFILILGIVGAGLSTIFPIVLIAPWLIADYTGKPRNIHSTQSRILIFVAMLFAFGSVFLEQRPPALMVFSQAFQAVILPAVAIPILLLINRSKLMGTNKANIRENIGIWAVVIFSFITTYFAITELLT</sequence>
<keyword evidence="9" id="KW-1185">Reference proteome</keyword>
<evidence type="ECO:0000256" key="2">
    <source>
        <dbReference type="ARBA" id="ARBA00022448"/>
    </source>
</evidence>
<feature type="transmembrane region" description="Helical" evidence="7">
    <location>
        <begin position="45"/>
        <end position="63"/>
    </location>
</feature>
<dbReference type="OrthoDB" id="9787548at2"/>
<feature type="transmembrane region" description="Helical" evidence="7">
    <location>
        <begin position="156"/>
        <end position="175"/>
    </location>
</feature>
<feature type="transmembrane region" description="Helical" evidence="7">
    <location>
        <begin position="131"/>
        <end position="149"/>
    </location>
</feature>
<dbReference type="GO" id="GO:0005384">
    <property type="term" value="F:manganese ion transmembrane transporter activity"/>
    <property type="evidence" value="ECO:0007669"/>
    <property type="project" value="TreeGrafter"/>
</dbReference>
<feature type="transmembrane region" description="Helical" evidence="7">
    <location>
        <begin position="324"/>
        <end position="343"/>
    </location>
</feature>
<keyword evidence="2" id="KW-0813">Transport</keyword>
<evidence type="ECO:0000313" key="9">
    <source>
        <dbReference type="Proteomes" id="UP000184050"/>
    </source>
</evidence>
<dbReference type="RefSeq" id="WP_073168180.1">
    <property type="nucleotide sequence ID" value="NZ_FQZE01000009.1"/>
</dbReference>
<evidence type="ECO:0000256" key="6">
    <source>
        <dbReference type="ARBA" id="ARBA00023136"/>
    </source>
</evidence>
<comment type="subcellular location">
    <subcellularLocation>
        <location evidence="1">Membrane</location>
        <topology evidence="1">Multi-pass membrane protein</topology>
    </subcellularLocation>
</comment>
<dbReference type="NCBIfam" id="NF037982">
    <property type="entry name" value="Nramp_1"/>
    <property type="match status" value="1"/>
</dbReference>
<dbReference type="GO" id="GO:0015293">
    <property type="term" value="F:symporter activity"/>
    <property type="evidence" value="ECO:0007669"/>
    <property type="project" value="UniProtKB-KW"/>
</dbReference>
<dbReference type="InterPro" id="IPR001046">
    <property type="entry name" value="NRAMP_fam"/>
</dbReference>
<dbReference type="GO" id="GO:0015086">
    <property type="term" value="F:cadmium ion transmembrane transporter activity"/>
    <property type="evidence" value="ECO:0007669"/>
    <property type="project" value="TreeGrafter"/>
</dbReference>
<protein>
    <submittedName>
        <fullName evidence="8">Mn2+ and Fe2+ transporters of the NRAMP family</fullName>
    </submittedName>
</protein>
<dbReference type="EMBL" id="FQZE01000009">
    <property type="protein sequence ID" value="SHJ01994.1"/>
    <property type="molecule type" value="Genomic_DNA"/>
</dbReference>
<evidence type="ECO:0000256" key="4">
    <source>
        <dbReference type="ARBA" id="ARBA00022847"/>
    </source>
</evidence>
<feature type="transmembrane region" description="Helical" evidence="7">
    <location>
        <begin position="84"/>
        <end position="111"/>
    </location>
</feature>
<evidence type="ECO:0000256" key="1">
    <source>
        <dbReference type="ARBA" id="ARBA00004141"/>
    </source>
</evidence>